<name>A0A3Q3ASU9_KRYMA</name>
<dbReference type="GO" id="GO:0003824">
    <property type="term" value="F:catalytic activity"/>
    <property type="evidence" value="ECO:0007669"/>
    <property type="project" value="InterPro"/>
</dbReference>
<dbReference type="Pfam" id="PF13966">
    <property type="entry name" value="zf-RVT"/>
    <property type="match status" value="1"/>
</dbReference>
<keyword evidence="3" id="KW-1185">Reference proteome</keyword>
<dbReference type="Ensembl" id="ENSKMAT00000019871.1">
    <property type="protein sequence ID" value="ENSKMAP00000019606.1"/>
    <property type="gene ID" value="ENSKMAG00000014582.1"/>
</dbReference>
<dbReference type="InterPro" id="IPR005135">
    <property type="entry name" value="Endo/exonuclease/phosphatase"/>
</dbReference>
<protein>
    <recommendedName>
        <fullName evidence="1">Reverse transcriptase domain-containing protein</fullName>
    </recommendedName>
</protein>
<dbReference type="GeneTree" id="ENSGT00940000163737"/>
<proteinExistence type="predicted"/>
<dbReference type="Pfam" id="PF03372">
    <property type="entry name" value="Exo_endo_phos"/>
    <property type="match status" value="1"/>
</dbReference>
<dbReference type="InterPro" id="IPR043502">
    <property type="entry name" value="DNA/RNA_pol_sf"/>
</dbReference>
<dbReference type="PANTHER" id="PTHR31635">
    <property type="entry name" value="REVERSE TRANSCRIPTASE DOMAIN-CONTAINING PROTEIN-RELATED"/>
    <property type="match status" value="1"/>
</dbReference>
<sequence>MFMYCRNKNPHCILLQETHSTDSDEKFWSNQWGDQITYSHGTTKSAGVAILLNNFPGKIIYTKHDSDGHWSLSVLHIEDSLIILGNIYGYCNISKNKELLTTIEVNVEQLKQRFSTKYVLLGGDWNMVMDEALDRFPNKFANVHPNRTLSDFCNNLGLIDLWRDKHINEKQFSWFKSDASSRSRIDFWLGTDDILKLTSDCSMSPTPLTDHCSINLLITPLPERLRHRGYWKFNANLLKYELYCREIKELVNKILLDDSIITYTKKWEYLKYKIRAYSISFSKNLKRNQDLEEIKLVKELNLLCVKQILTDTDKNNLLTLQAKLDSIYERKAQGAFVRSRAKWTEEGEKNSSYFCRLEKRRQVKNHIQSLIINNNECTDQILIAKEISNFYQNLYCSSFSTQDCDLLLDQVKDFVPQISEDFKEVCDKNISMEELDGAIMCLKLDKSPGPDGLTANFYRHFWVYLREFILQVFKEILCNNSLPHSMKQGVITLIPKPGRDSKVLDNYRPITLLNCDYKLLTYIYTNRLKTGLKDVISETQTGFMSKRSIHNNIRLVQDLLEYSDLVEDKGFILFLDFYKAFDMLEHQFLFKVLQMFGFGPNFCRIIECFYNGTTSSVALPHGTSPRFTINRGVKQGCNISPFLFILAVEVMSIYIKNSKIPKLKVFNHPIIISQLADDTTIFLKNLDQTPKVLELINTFSKASGLTLNLQKCELMAIHDSDLEEAYNIPIKSSVKYLGILITKDAKLSETVNIENKIQNCKSQLNRWLQRDLTLFGRTYLTKMESLSRCIYPAYSMAIPNKHIKAINQLNFNFIWKNRVHYLKKANMVKDFKDGGLQAIDFECLNAVLKVNWLKSFLMNENSIWYCLPRGLFKKIGGIDFVLRCDFGADRLPIKLSAFHKQVLLCWKLMYAHNFTPHQTPIWNNRYVLHRNKSLYLDHWMEKGVWSIRHFLNDNGNWMSYEEFCLLYNLDCSRSQFNTVLNSVPTAVKYLVQNISIQSADLQLPALQLYGVNLLDKSNSNKRLRQHLTNCIFPVRPNKNSILNLFSDSEVNKWRTAYLKYPLSPKAKEVNFKILNNIFPSRELLRQRFNFDTNSCTFCDNDIETTDHLFFFCMHTGTFWGNFQDWISTKLFLSHPLKREDIIFGTTHRDKRTDLILNNLLILAKFFIHSCKWGNRKPNFSAFKNLLMDNHFRTLKLMKNKHGIQLLDAYNEVNLFEN</sequence>
<dbReference type="Pfam" id="PF00078">
    <property type="entry name" value="RVT_1"/>
    <property type="match status" value="1"/>
</dbReference>
<dbReference type="Proteomes" id="UP000264800">
    <property type="component" value="Unplaced"/>
</dbReference>
<dbReference type="InterPro" id="IPR026960">
    <property type="entry name" value="RVT-Znf"/>
</dbReference>
<dbReference type="CDD" id="cd01650">
    <property type="entry name" value="RT_nLTR_like"/>
    <property type="match status" value="1"/>
</dbReference>
<dbReference type="STRING" id="37003.ENSKMAP00000019606"/>
<reference evidence="2" key="1">
    <citation type="submission" date="2025-08" db="UniProtKB">
        <authorList>
            <consortium name="Ensembl"/>
        </authorList>
    </citation>
    <scope>IDENTIFICATION</scope>
</reference>
<dbReference type="SUPFAM" id="SSF56219">
    <property type="entry name" value="DNase I-like"/>
    <property type="match status" value="1"/>
</dbReference>
<dbReference type="OMA" id="DVETHEH"/>
<dbReference type="SUPFAM" id="SSF56672">
    <property type="entry name" value="DNA/RNA polymerases"/>
    <property type="match status" value="1"/>
</dbReference>
<reference evidence="2" key="2">
    <citation type="submission" date="2025-09" db="UniProtKB">
        <authorList>
            <consortium name="Ensembl"/>
        </authorList>
    </citation>
    <scope>IDENTIFICATION</scope>
</reference>
<dbReference type="Gene3D" id="3.60.10.10">
    <property type="entry name" value="Endonuclease/exonuclease/phosphatase"/>
    <property type="match status" value="1"/>
</dbReference>
<dbReference type="PANTHER" id="PTHR31635:SF196">
    <property type="entry name" value="REVERSE TRANSCRIPTASE DOMAIN-CONTAINING PROTEIN-RELATED"/>
    <property type="match status" value="1"/>
</dbReference>
<dbReference type="AlphaFoldDB" id="A0A3Q3ASU9"/>
<evidence type="ECO:0000313" key="2">
    <source>
        <dbReference type="Ensembl" id="ENSKMAP00000019606.1"/>
    </source>
</evidence>
<accession>A0A3Q3ASU9</accession>
<dbReference type="CDD" id="cd09076">
    <property type="entry name" value="L1-EN"/>
    <property type="match status" value="1"/>
</dbReference>
<feature type="domain" description="Reverse transcriptase" evidence="1">
    <location>
        <begin position="475"/>
        <end position="741"/>
    </location>
</feature>
<dbReference type="PROSITE" id="PS50878">
    <property type="entry name" value="RT_POL"/>
    <property type="match status" value="1"/>
</dbReference>
<evidence type="ECO:0000259" key="1">
    <source>
        <dbReference type="PROSITE" id="PS50878"/>
    </source>
</evidence>
<organism evidence="2 3">
    <name type="scientific">Kryptolebias marmoratus</name>
    <name type="common">Mangrove killifish</name>
    <name type="synonym">Rivulus marmoratus</name>
    <dbReference type="NCBI Taxonomy" id="37003"/>
    <lineage>
        <taxon>Eukaryota</taxon>
        <taxon>Metazoa</taxon>
        <taxon>Chordata</taxon>
        <taxon>Craniata</taxon>
        <taxon>Vertebrata</taxon>
        <taxon>Euteleostomi</taxon>
        <taxon>Actinopterygii</taxon>
        <taxon>Neopterygii</taxon>
        <taxon>Teleostei</taxon>
        <taxon>Neoteleostei</taxon>
        <taxon>Acanthomorphata</taxon>
        <taxon>Ovalentaria</taxon>
        <taxon>Atherinomorphae</taxon>
        <taxon>Cyprinodontiformes</taxon>
        <taxon>Rivulidae</taxon>
        <taxon>Kryptolebias</taxon>
    </lineage>
</organism>
<dbReference type="InterPro" id="IPR000477">
    <property type="entry name" value="RT_dom"/>
</dbReference>
<evidence type="ECO:0000313" key="3">
    <source>
        <dbReference type="Proteomes" id="UP000264800"/>
    </source>
</evidence>
<dbReference type="InterPro" id="IPR036691">
    <property type="entry name" value="Endo/exonu/phosph_ase_sf"/>
</dbReference>